<organism evidence="1 2">
    <name type="scientific">Rickenella mellea</name>
    <dbReference type="NCBI Taxonomy" id="50990"/>
    <lineage>
        <taxon>Eukaryota</taxon>
        <taxon>Fungi</taxon>
        <taxon>Dikarya</taxon>
        <taxon>Basidiomycota</taxon>
        <taxon>Agaricomycotina</taxon>
        <taxon>Agaricomycetes</taxon>
        <taxon>Hymenochaetales</taxon>
        <taxon>Rickenellaceae</taxon>
        <taxon>Rickenella</taxon>
    </lineage>
</organism>
<dbReference type="AlphaFoldDB" id="A0A4Y7PHZ9"/>
<name>A0A4Y7PHZ9_9AGAM</name>
<sequence>MIHRFTTGTCAVSSGNRPTSLVKDVRLRPDSDQTSSCPHAGRRQRRFKLFLNERWFQIGKAAARYRITCDGADISLRLHLLFRPTRLDDFKTVFSLLFPVNSSPRRSHGRGSRGSFRRLVALRAGLDSWIRTSRCSIWTNLRSQTASERLVPNRASFFTQLL</sequence>
<protein>
    <submittedName>
        <fullName evidence="1">Uncharacterized protein</fullName>
    </submittedName>
</protein>
<keyword evidence="2" id="KW-1185">Reference proteome</keyword>
<dbReference type="EMBL" id="ML170302">
    <property type="protein sequence ID" value="TDL14875.1"/>
    <property type="molecule type" value="Genomic_DNA"/>
</dbReference>
<proteinExistence type="predicted"/>
<evidence type="ECO:0000313" key="2">
    <source>
        <dbReference type="Proteomes" id="UP000294933"/>
    </source>
</evidence>
<accession>A0A4Y7PHZ9</accession>
<evidence type="ECO:0000313" key="1">
    <source>
        <dbReference type="EMBL" id="TDL14875.1"/>
    </source>
</evidence>
<dbReference type="Proteomes" id="UP000294933">
    <property type="component" value="Unassembled WGS sequence"/>
</dbReference>
<reference evidence="1 2" key="1">
    <citation type="submission" date="2018-06" db="EMBL/GenBank/DDBJ databases">
        <title>A transcriptomic atlas of mushroom development highlights an independent origin of complex multicellularity.</title>
        <authorList>
            <consortium name="DOE Joint Genome Institute"/>
            <person name="Krizsan K."/>
            <person name="Almasi E."/>
            <person name="Merenyi Z."/>
            <person name="Sahu N."/>
            <person name="Viragh M."/>
            <person name="Koszo T."/>
            <person name="Mondo S."/>
            <person name="Kiss B."/>
            <person name="Balint B."/>
            <person name="Kues U."/>
            <person name="Barry K."/>
            <person name="Hegedus J.C."/>
            <person name="Henrissat B."/>
            <person name="Johnson J."/>
            <person name="Lipzen A."/>
            <person name="Ohm R."/>
            <person name="Nagy I."/>
            <person name="Pangilinan J."/>
            <person name="Yan J."/>
            <person name="Xiong Y."/>
            <person name="Grigoriev I.V."/>
            <person name="Hibbett D.S."/>
            <person name="Nagy L.G."/>
        </authorList>
    </citation>
    <scope>NUCLEOTIDE SEQUENCE [LARGE SCALE GENOMIC DNA]</scope>
    <source>
        <strain evidence="1 2">SZMC22713</strain>
    </source>
</reference>
<dbReference type="VEuPathDB" id="FungiDB:BD410DRAFT_155718"/>
<gene>
    <name evidence="1" type="ORF">BD410DRAFT_155718</name>
</gene>